<evidence type="ECO:0000256" key="2">
    <source>
        <dbReference type="ARBA" id="ARBA00022448"/>
    </source>
</evidence>
<evidence type="ECO:0000259" key="8">
    <source>
        <dbReference type="PROSITE" id="PS50928"/>
    </source>
</evidence>
<dbReference type="InterPro" id="IPR000515">
    <property type="entry name" value="MetI-like"/>
</dbReference>
<dbReference type="OrthoDB" id="252910at2157"/>
<feature type="transmembrane region" description="Helical" evidence="7">
    <location>
        <begin position="45"/>
        <end position="65"/>
    </location>
</feature>
<feature type="transmembrane region" description="Helical" evidence="7">
    <location>
        <begin position="223"/>
        <end position="244"/>
    </location>
</feature>
<comment type="similarity">
    <text evidence="7">Belongs to the binding-protein-dependent transport system permease family.</text>
</comment>
<evidence type="ECO:0000256" key="4">
    <source>
        <dbReference type="ARBA" id="ARBA00022692"/>
    </source>
</evidence>
<proteinExistence type="inferred from homology"/>
<feature type="transmembrane region" description="Helical" evidence="7">
    <location>
        <begin position="251"/>
        <end position="268"/>
    </location>
</feature>
<dbReference type="GO" id="GO:0005886">
    <property type="term" value="C:plasma membrane"/>
    <property type="evidence" value="ECO:0007669"/>
    <property type="project" value="UniProtKB-SubCell"/>
</dbReference>
<evidence type="ECO:0000256" key="3">
    <source>
        <dbReference type="ARBA" id="ARBA00022475"/>
    </source>
</evidence>
<dbReference type="SUPFAM" id="SSF161098">
    <property type="entry name" value="MetI-like"/>
    <property type="match status" value="1"/>
</dbReference>
<dbReference type="PANTHER" id="PTHR30043:SF1">
    <property type="entry name" value="ABC TRANSPORT SYSTEM PERMEASE PROTEIN P69"/>
    <property type="match status" value="1"/>
</dbReference>
<dbReference type="Gene3D" id="1.10.3720.10">
    <property type="entry name" value="MetI-like"/>
    <property type="match status" value="1"/>
</dbReference>
<evidence type="ECO:0000313" key="10">
    <source>
        <dbReference type="Proteomes" id="UP000236740"/>
    </source>
</evidence>
<feature type="transmembrane region" description="Helical" evidence="7">
    <location>
        <begin position="150"/>
        <end position="170"/>
    </location>
</feature>
<dbReference type="InterPro" id="IPR035906">
    <property type="entry name" value="MetI-like_sf"/>
</dbReference>
<reference evidence="9 10" key="1">
    <citation type="submission" date="2016-10" db="EMBL/GenBank/DDBJ databases">
        <authorList>
            <person name="de Groot N.N."/>
        </authorList>
    </citation>
    <scope>NUCLEOTIDE SEQUENCE [LARGE SCALE GENOMIC DNA]</scope>
    <source>
        <strain evidence="9 10">CGMCC 1.10331</strain>
    </source>
</reference>
<evidence type="ECO:0000313" key="9">
    <source>
        <dbReference type="EMBL" id="SEG64583.1"/>
    </source>
</evidence>
<dbReference type="PANTHER" id="PTHR30043">
    <property type="entry name" value="PHOSPHONATES TRANSPORT SYSTEM PERMEASE PROTEIN"/>
    <property type="match status" value="1"/>
</dbReference>
<feature type="domain" description="ABC transmembrane type-1" evidence="8">
    <location>
        <begin position="114"/>
        <end position="296"/>
    </location>
</feature>
<evidence type="ECO:0000256" key="7">
    <source>
        <dbReference type="RuleBase" id="RU363032"/>
    </source>
</evidence>
<organism evidence="9 10">
    <name type="scientific">Halobellus limi</name>
    <dbReference type="NCBI Taxonomy" id="699433"/>
    <lineage>
        <taxon>Archaea</taxon>
        <taxon>Methanobacteriati</taxon>
        <taxon>Methanobacteriota</taxon>
        <taxon>Stenosarchaea group</taxon>
        <taxon>Halobacteria</taxon>
        <taxon>Halobacteriales</taxon>
        <taxon>Haloferacaceae</taxon>
        <taxon>Halobellus</taxon>
    </lineage>
</organism>
<accession>A0A1H6BV99</accession>
<feature type="transmembrane region" description="Helical" evidence="7">
    <location>
        <begin position="274"/>
        <end position="295"/>
    </location>
</feature>
<evidence type="ECO:0000256" key="1">
    <source>
        <dbReference type="ARBA" id="ARBA00004651"/>
    </source>
</evidence>
<gene>
    <name evidence="9" type="ORF">SAMN04488133_3062</name>
</gene>
<dbReference type="AlphaFoldDB" id="A0A1H6BV99"/>
<keyword evidence="2 7" id="KW-0813">Transport</keyword>
<keyword evidence="10" id="KW-1185">Reference proteome</keyword>
<keyword evidence="6 7" id="KW-0472">Membrane</keyword>
<dbReference type="InterPro" id="IPR005769">
    <property type="entry name" value="PhnE/PtxC"/>
</dbReference>
<keyword evidence="4 7" id="KW-0812">Transmembrane</keyword>
<dbReference type="PROSITE" id="PS50928">
    <property type="entry name" value="ABC_TM1"/>
    <property type="match status" value="1"/>
</dbReference>
<dbReference type="GeneID" id="39859841"/>
<dbReference type="RefSeq" id="WP_200820940.1">
    <property type="nucleotide sequence ID" value="NZ_CP031313.1"/>
</dbReference>
<dbReference type="NCBIfam" id="TIGR01097">
    <property type="entry name" value="PhnE"/>
    <property type="match status" value="1"/>
</dbReference>
<name>A0A1H6BV99_9EURY</name>
<dbReference type="GO" id="GO:0015416">
    <property type="term" value="F:ABC-type phosphonate transporter activity"/>
    <property type="evidence" value="ECO:0007669"/>
    <property type="project" value="InterPro"/>
</dbReference>
<dbReference type="EMBL" id="FNVN01000005">
    <property type="protein sequence ID" value="SEG64583.1"/>
    <property type="molecule type" value="Genomic_DNA"/>
</dbReference>
<evidence type="ECO:0000256" key="6">
    <source>
        <dbReference type="ARBA" id="ARBA00023136"/>
    </source>
</evidence>
<feature type="transmembrane region" description="Helical" evidence="7">
    <location>
        <begin position="114"/>
        <end position="138"/>
    </location>
</feature>
<comment type="subcellular location">
    <subcellularLocation>
        <location evidence="1 7">Cell membrane</location>
        <topology evidence="1 7">Multi-pass membrane protein</topology>
    </subcellularLocation>
</comment>
<dbReference type="Proteomes" id="UP000236740">
    <property type="component" value="Unassembled WGS sequence"/>
</dbReference>
<sequence>MSTDRDGLVERILRRFFGDTQEDSAVKQRHSELKRARLIRRLSQSALLTGIAVLLYLSLNAAGFWRTEWVEYWPQFIEALAQYFPPKLYFGVIPFVDLGRYYRFMNEAGLVGEAGITLAIALAGTIMGAPLALLFGILGNERVTPFPLNFLFRGVMSIIRSIPALVWALIYVPLGGITPVTATLALGTDTIGELGRLLTDELEEVDDGPIEGIRSTGAGKPQIITFGMIPQMIRPFIAWAMFVLENNVRSAVSLGIIGAGGLGVTLTIEQQTFNFTNMMATILFIVGLVISVEIISQRTRSYLREGDDVEQLSFYQLVVGFPKRMSDSLLK</sequence>
<dbReference type="Pfam" id="PF00528">
    <property type="entry name" value="BPD_transp_1"/>
    <property type="match status" value="1"/>
</dbReference>
<keyword evidence="3" id="KW-1003">Cell membrane</keyword>
<keyword evidence="5 7" id="KW-1133">Transmembrane helix</keyword>
<protein>
    <submittedName>
        <fullName evidence="9">Phosphonate transport system permease protein</fullName>
    </submittedName>
</protein>
<dbReference type="CDD" id="cd06261">
    <property type="entry name" value="TM_PBP2"/>
    <property type="match status" value="1"/>
</dbReference>
<evidence type="ECO:0000256" key="5">
    <source>
        <dbReference type="ARBA" id="ARBA00022989"/>
    </source>
</evidence>